<dbReference type="GO" id="GO:0005684">
    <property type="term" value="C:U2-type spliceosomal complex"/>
    <property type="evidence" value="ECO:0007669"/>
    <property type="project" value="TreeGrafter"/>
</dbReference>
<dbReference type="EMBL" id="KB446555">
    <property type="protein sequence ID" value="EME89498.1"/>
    <property type="molecule type" value="Genomic_DNA"/>
</dbReference>
<evidence type="ECO:0000256" key="1">
    <source>
        <dbReference type="ARBA" id="ARBA00005595"/>
    </source>
</evidence>
<dbReference type="GO" id="GO:0071014">
    <property type="term" value="C:post-mRNA release spliceosomal complex"/>
    <property type="evidence" value="ECO:0007669"/>
    <property type="project" value="TreeGrafter"/>
</dbReference>
<dbReference type="VEuPathDB" id="FungiDB:MYCFIDRAFT_28130"/>
<reference evidence="4 5" key="1">
    <citation type="journal article" date="2012" name="PLoS Pathog.">
        <title>Diverse lifestyles and strategies of plant pathogenesis encoded in the genomes of eighteen Dothideomycetes fungi.</title>
        <authorList>
            <person name="Ohm R.A."/>
            <person name="Feau N."/>
            <person name="Henrissat B."/>
            <person name="Schoch C.L."/>
            <person name="Horwitz B.A."/>
            <person name="Barry K.W."/>
            <person name="Condon B.J."/>
            <person name="Copeland A.C."/>
            <person name="Dhillon B."/>
            <person name="Glaser F."/>
            <person name="Hesse C.N."/>
            <person name="Kosti I."/>
            <person name="LaButti K."/>
            <person name="Lindquist E.A."/>
            <person name="Lucas S."/>
            <person name="Salamov A.A."/>
            <person name="Bradshaw R.E."/>
            <person name="Ciuffetti L."/>
            <person name="Hamelin R.C."/>
            <person name="Kema G.H.J."/>
            <person name="Lawrence C."/>
            <person name="Scott J.A."/>
            <person name="Spatafora J.W."/>
            <person name="Turgeon B.G."/>
            <person name="de Wit P.J.G.M."/>
            <person name="Zhong S."/>
            <person name="Goodwin S.B."/>
            <person name="Grigoriev I.V."/>
        </authorList>
    </citation>
    <scope>NUCLEOTIDE SEQUENCE [LARGE SCALE GENOMIC DNA]</scope>
    <source>
        <strain evidence="4 5">CIRAD86</strain>
    </source>
</reference>
<dbReference type="STRING" id="383855.N1QCZ6"/>
<dbReference type="HOGENOM" id="CLU_050402_0_0_1"/>
<proteinExistence type="inferred from homology"/>
<dbReference type="OrthoDB" id="360327at2759"/>
<feature type="compositionally biased region" description="Polar residues" evidence="3">
    <location>
        <begin position="238"/>
        <end position="251"/>
    </location>
</feature>
<protein>
    <recommendedName>
        <fullName evidence="6">DUF455 domain protein</fullName>
    </recommendedName>
</protein>
<feature type="coiled-coil region" evidence="2">
    <location>
        <begin position="145"/>
        <end position="172"/>
    </location>
</feature>
<evidence type="ECO:0000313" key="5">
    <source>
        <dbReference type="Proteomes" id="UP000016932"/>
    </source>
</evidence>
<dbReference type="InterPro" id="IPR007590">
    <property type="entry name" value="Saf4/Yju2"/>
</dbReference>
<dbReference type="PANTHER" id="PTHR12111:SF2">
    <property type="entry name" value="SPLICING FACTOR YJU2B-RELATED"/>
    <property type="match status" value="1"/>
</dbReference>
<organism evidence="4 5">
    <name type="scientific">Pseudocercospora fijiensis (strain CIRAD86)</name>
    <name type="common">Black leaf streak disease fungus</name>
    <name type="synonym">Mycosphaerella fijiensis</name>
    <dbReference type="NCBI Taxonomy" id="383855"/>
    <lineage>
        <taxon>Eukaryota</taxon>
        <taxon>Fungi</taxon>
        <taxon>Dikarya</taxon>
        <taxon>Ascomycota</taxon>
        <taxon>Pezizomycotina</taxon>
        <taxon>Dothideomycetes</taxon>
        <taxon>Dothideomycetidae</taxon>
        <taxon>Mycosphaerellales</taxon>
        <taxon>Mycosphaerellaceae</taxon>
        <taxon>Pseudocercospora</taxon>
    </lineage>
</organism>
<comment type="similarity">
    <text evidence="1">Belongs to the CWC16 family.</text>
</comment>
<dbReference type="Proteomes" id="UP000016932">
    <property type="component" value="Unassembled WGS sequence"/>
</dbReference>
<dbReference type="RefSeq" id="XP_007919852.1">
    <property type="nucleotide sequence ID" value="XM_007921661.1"/>
</dbReference>
<name>N1QCZ6_PSEFD</name>
<keyword evidence="2" id="KW-0175">Coiled coil</keyword>
<evidence type="ECO:0000313" key="4">
    <source>
        <dbReference type="EMBL" id="EME89498.1"/>
    </source>
</evidence>
<dbReference type="GO" id="GO:0000398">
    <property type="term" value="P:mRNA splicing, via spliceosome"/>
    <property type="evidence" value="ECO:0007669"/>
    <property type="project" value="InterPro"/>
</dbReference>
<keyword evidence="5" id="KW-1185">Reference proteome</keyword>
<dbReference type="KEGG" id="pfj:MYCFIDRAFT_28130"/>
<dbReference type="PANTHER" id="PTHR12111">
    <property type="entry name" value="SPLICING FACTOR YJU2"/>
    <property type="match status" value="1"/>
</dbReference>
<dbReference type="GeneID" id="19338609"/>
<sequence length="251" mass="28438">MPFAVWCHTCKPHAIIAQGVRFNAEKRKVGNYYSTPIWSFRMRHTACDGAIEIRTDPKNTAYVVVEGGKARDYGDANDQIHEGEGGVPILSAAEREQRREDAFAQLEGRVDEKEQVKDNTKRIQELYESRDRDWDDPWVANKRMRSSFRQKRKAAEEEERAAEAMKERLGTDIDLLPASAEDSARAKLVSFGNHSQSESAERADGQPMFRDKPHRVSSKSKPSSSTKASRKEILRQRLLSSTRAALNPFGS</sequence>
<evidence type="ECO:0000256" key="3">
    <source>
        <dbReference type="SAM" id="MobiDB-lite"/>
    </source>
</evidence>
<dbReference type="eggNOG" id="KOG2990">
    <property type="taxonomic scope" value="Eukaryota"/>
</dbReference>
<gene>
    <name evidence="4" type="ORF">MYCFIDRAFT_28130</name>
</gene>
<dbReference type="AlphaFoldDB" id="N1QCZ6"/>
<evidence type="ECO:0008006" key="6">
    <source>
        <dbReference type="Google" id="ProtNLM"/>
    </source>
</evidence>
<feature type="region of interest" description="Disordered" evidence="3">
    <location>
        <begin position="187"/>
        <end position="251"/>
    </location>
</feature>
<evidence type="ECO:0000256" key="2">
    <source>
        <dbReference type="SAM" id="Coils"/>
    </source>
</evidence>
<dbReference type="Pfam" id="PF04502">
    <property type="entry name" value="Saf4_Yju2"/>
    <property type="match status" value="1"/>
</dbReference>
<accession>N1QCZ6</accession>